<dbReference type="AlphaFoldDB" id="V8C6X3"/>
<organism evidence="4 5">
    <name type="scientific">Helicobacter macacae MIT 99-5501</name>
    <dbReference type="NCBI Taxonomy" id="1357400"/>
    <lineage>
        <taxon>Bacteria</taxon>
        <taxon>Pseudomonadati</taxon>
        <taxon>Campylobacterota</taxon>
        <taxon>Epsilonproteobacteria</taxon>
        <taxon>Campylobacterales</taxon>
        <taxon>Helicobacteraceae</taxon>
        <taxon>Helicobacter</taxon>
    </lineage>
</organism>
<evidence type="ECO:0000259" key="3">
    <source>
        <dbReference type="Pfam" id="PF25137"/>
    </source>
</evidence>
<dbReference type="InterPro" id="IPR001670">
    <property type="entry name" value="ADH_Fe/GldA"/>
</dbReference>
<sequence length="444" mass="48944">MKFTYHNPVKIHFGVDWLSAIGDLAQRCKNERFLLVTSKGFSKRGLSEQIANAFGKQLVGVVDEILPNPQLKHLGDIASRLKDFDCIVALGGGSVIDSAKFFSAYNSSLGASFALGKNFERSQTISLVSRPKFFPNTKLPPQILELDSNATKSHESAESTNSLGEVLSSDFKGCANARAKIGLERPLSEVREASPLKSPTRHSPKDNVQAKPIYAFPTTSGTSSELTHWATIWDNDAFIKHSLSDEILYPKEAFYDPRLTLSLSHETTIHTALDALSHSFESIWNNNANPISTHHALRSIEIILRDLPALAENLQSLELRTSIMQASMCAGLAFSNTQTALAHALSYPLTMRFGTPHGLACSFSLPLLLECLPKQSHAYTLLSPFRARLLEVFEALEISPNPKDYGLDSAFINEIFATLNARAKNGIFDIKRVKEVFLREALLG</sequence>
<dbReference type="PANTHER" id="PTHR11496">
    <property type="entry name" value="ALCOHOL DEHYDROGENASE"/>
    <property type="match status" value="1"/>
</dbReference>
<dbReference type="Pfam" id="PF00465">
    <property type="entry name" value="Fe-ADH"/>
    <property type="match status" value="2"/>
</dbReference>
<dbReference type="EMBL" id="AZJI01000007">
    <property type="protein sequence ID" value="ETD22785.1"/>
    <property type="molecule type" value="Genomic_DNA"/>
</dbReference>
<evidence type="ECO:0000313" key="5">
    <source>
        <dbReference type="Proteomes" id="UP000018731"/>
    </source>
</evidence>
<dbReference type="STRING" id="1357400.HMPREF2086_01584"/>
<protein>
    <recommendedName>
        <fullName evidence="6">Alcohol dehydrogenase iron-type/glycerol dehydrogenase GldA domain-containing protein</fullName>
    </recommendedName>
</protein>
<dbReference type="InterPro" id="IPR039697">
    <property type="entry name" value="Alcohol_dehydrogenase_Fe"/>
</dbReference>
<feature type="domain" description="Alcohol dehydrogenase iron-type/glycerol dehydrogenase GldA" evidence="2">
    <location>
        <begin position="8"/>
        <end position="108"/>
    </location>
</feature>
<dbReference type="GO" id="GO:0004022">
    <property type="term" value="F:alcohol dehydrogenase (NAD+) activity"/>
    <property type="evidence" value="ECO:0007669"/>
    <property type="project" value="TreeGrafter"/>
</dbReference>
<dbReference type="SUPFAM" id="SSF56796">
    <property type="entry name" value="Dehydroquinate synthase-like"/>
    <property type="match status" value="1"/>
</dbReference>
<keyword evidence="1" id="KW-0560">Oxidoreductase</keyword>
<proteinExistence type="predicted"/>
<accession>V8C6X3</accession>
<gene>
    <name evidence="4" type="ORF">HMPREF2086_01584</name>
</gene>
<evidence type="ECO:0000313" key="4">
    <source>
        <dbReference type="EMBL" id="ETD22785.1"/>
    </source>
</evidence>
<dbReference type="GO" id="GO:0046872">
    <property type="term" value="F:metal ion binding"/>
    <property type="evidence" value="ECO:0007669"/>
    <property type="project" value="InterPro"/>
</dbReference>
<dbReference type="Proteomes" id="UP000018731">
    <property type="component" value="Unassembled WGS sequence"/>
</dbReference>
<dbReference type="eggNOG" id="COG1454">
    <property type="taxonomic scope" value="Bacteria"/>
</dbReference>
<reference evidence="4 5" key="1">
    <citation type="journal article" date="2014" name="Genome Announc.">
        <title>Draft genome sequences of six enterohepatic helicobacter species isolated from humans and one from rhesus macaques.</title>
        <authorList>
            <person name="Shen Z."/>
            <person name="Sheh A."/>
            <person name="Young S.K."/>
            <person name="Abouelliel A."/>
            <person name="Ward D.V."/>
            <person name="Earl A.M."/>
            <person name="Fox J.G."/>
        </authorList>
    </citation>
    <scope>NUCLEOTIDE SEQUENCE [LARGE SCALE GENOMIC DNA]</scope>
    <source>
        <strain evidence="4 5">MIT 99-5501</strain>
    </source>
</reference>
<dbReference type="PANTHER" id="PTHR11496:SF103">
    <property type="entry name" value="DEHYDROGENASE, PUTATIVE-RELATED"/>
    <property type="match status" value="1"/>
</dbReference>
<feature type="domain" description="Alcohol dehydrogenase iron-type/glycerol dehydrogenase GldA" evidence="2">
    <location>
        <begin position="205"/>
        <end position="257"/>
    </location>
</feature>
<dbReference type="Pfam" id="PF25137">
    <property type="entry name" value="ADH_Fe_C"/>
    <property type="match status" value="1"/>
</dbReference>
<evidence type="ECO:0000256" key="1">
    <source>
        <dbReference type="ARBA" id="ARBA00023002"/>
    </source>
</evidence>
<dbReference type="CDD" id="cd08182">
    <property type="entry name" value="HEPD"/>
    <property type="match status" value="1"/>
</dbReference>
<dbReference type="Gene3D" id="3.40.50.1970">
    <property type="match status" value="2"/>
</dbReference>
<dbReference type="GO" id="GO:0017000">
    <property type="term" value="P:antibiotic biosynthetic process"/>
    <property type="evidence" value="ECO:0007669"/>
    <property type="project" value="InterPro"/>
</dbReference>
<dbReference type="InterPro" id="IPR056798">
    <property type="entry name" value="ADH_Fe_C"/>
</dbReference>
<dbReference type="InterPro" id="IPR035873">
    <property type="entry name" value="PhpC"/>
</dbReference>
<comment type="caution">
    <text evidence="4">The sequence shown here is derived from an EMBL/GenBank/DDBJ whole genome shotgun (WGS) entry which is preliminary data.</text>
</comment>
<evidence type="ECO:0000259" key="2">
    <source>
        <dbReference type="Pfam" id="PF00465"/>
    </source>
</evidence>
<dbReference type="RefSeq" id="WP_023928319.1">
    <property type="nucleotide sequence ID" value="NZ_KI669455.1"/>
</dbReference>
<dbReference type="Gene3D" id="1.20.1090.10">
    <property type="entry name" value="Dehydroquinate synthase-like - alpha domain"/>
    <property type="match status" value="1"/>
</dbReference>
<evidence type="ECO:0008006" key="6">
    <source>
        <dbReference type="Google" id="ProtNLM"/>
    </source>
</evidence>
<feature type="domain" description="Fe-containing alcohol dehydrogenase-like C-terminal" evidence="3">
    <location>
        <begin position="268"/>
        <end position="371"/>
    </location>
</feature>
<dbReference type="PATRIC" id="fig|1357400.3.peg.2129"/>
<keyword evidence="5" id="KW-1185">Reference proteome</keyword>
<dbReference type="HOGENOM" id="CLU_007207_0_0_7"/>
<name>V8C6X3_9HELI</name>